<sequence>MTERDSFLEEVAEEVRRDRMFALMRRYGWIAVLVVLLIVGGAAWNEWRKAQATERARATGDAILGALQQSPDARAEALAAIAPDAPGASAAVTMLRAGALAEGGESAAAAEALEGIGGPDSDLAPVYGQIAAFKALLQQGDAVPAEERRQGFSALAGTGGAMRLLAEEQIALIDIETGDKEAALERLETIRADSAATPGLRRRAAQLIVALGGEPRPMADG</sequence>
<keyword evidence="1" id="KW-1133">Transmembrane helix</keyword>
<dbReference type="RefSeq" id="WP_113289491.1">
    <property type="nucleotide sequence ID" value="NZ_QNTQ01000008.1"/>
</dbReference>
<reference evidence="2 3" key="1">
    <citation type="submission" date="2018-07" db="EMBL/GenBank/DDBJ databases">
        <title>Rhodosalinus sp. strain E84T genomic sequence and assembly.</title>
        <authorList>
            <person name="Liu Z.-W."/>
            <person name="Lu D.-C."/>
        </authorList>
    </citation>
    <scope>NUCLEOTIDE SEQUENCE [LARGE SCALE GENOMIC DNA]</scope>
    <source>
        <strain evidence="2 3">E84</strain>
    </source>
</reference>
<comment type="caution">
    <text evidence="2">The sequence shown here is derived from an EMBL/GenBank/DDBJ whole genome shotgun (WGS) entry which is preliminary data.</text>
</comment>
<keyword evidence="1" id="KW-0812">Transmembrane</keyword>
<dbReference type="Proteomes" id="UP000253370">
    <property type="component" value="Unassembled WGS sequence"/>
</dbReference>
<evidence type="ECO:0000313" key="3">
    <source>
        <dbReference type="Proteomes" id="UP000253370"/>
    </source>
</evidence>
<organism evidence="2 3">
    <name type="scientific">Rhodosalinus halophilus</name>
    <dbReference type="NCBI Taxonomy" id="2259333"/>
    <lineage>
        <taxon>Bacteria</taxon>
        <taxon>Pseudomonadati</taxon>
        <taxon>Pseudomonadota</taxon>
        <taxon>Alphaproteobacteria</taxon>
        <taxon>Rhodobacterales</taxon>
        <taxon>Paracoccaceae</taxon>
        <taxon>Rhodosalinus</taxon>
    </lineage>
</organism>
<name>A0A365UAP8_9RHOB</name>
<proteinExistence type="predicted"/>
<protein>
    <recommendedName>
        <fullName evidence="4">Tetratricopeptide repeat-like domain-containing protein</fullName>
    </recommendedName>
</protein>
<keyword evidence="1" id="KW-0472">Membrane</keyword>
<dbReference type="OrthoDB" id="7173339at2"/>
<accession>A0A365UAP8</accession>
<keyword evidence="3" id="KW-1185">Reference proteome</keyword>
<gene>
    <name evidence="2" type="ORF">DRV85_10965</name>
</gene>
<dbReference type="EMBL" id="QNTQ01000008">
    <property type="protein sequence ID" value="RBI85163.1"/>
    <property type="molecule type" value="Genomic_DNA"/>
</dbReference>
<evidence type="ECO:0008006" key="4">
    <source>
        <dbReference type="Google" id="ProtNLM"/>
    </source>
</evidence>
<evidence type="ECO:0000256" key="1">
    <source>
        <dbReference type="SAM" id="Phobius"/>
    </source>
</evidence>
<feature type="transmembrane region" description="Helical" evidence="1">
    <location>
        <begin position="27"/>
        <end position="47"/>
    </location>
</feature>
<evidence type="ECO:0000313" key="2">
    <source>
        <dbReference type="EMBL" id="RBI85163.1"/>
    </source>
</evidence>
<dbReference type="AlphaFoldDB" id="A0A365UAP8"/>